<evidence type="ECO:0000256" key="8">
    <source>
        <dbReference type="ARBA" id="ARBA00023136"/>
    </source>
</evidence>
<reference evidence="13" key="1">
    <citation type="submission" date="2022-08" db="EMBL/GenBank/DDBJ databases">
        <authorList>
            <person name="Deng Y."/>
            <person name="Han X.-F."/>
            <person name="Zhang Y.-Q."/>
        </authorList>
    </citation>
    <scope>NUCLEOTIDE SEQUENCE</scope>
    <source>
        <strain evidence="13">CPCC 203386</strain>
    </source>
</reference>
<dbReference type="Proteomes" id="UP001165586">
    <property type="component" value="Unassembled WGS sequence"/>
</dbReference>
<evidence type="ECO:0000256" key="6">
    <source>
        <dbReference type="ARBA" id="ARBA00023053"/>
    </source>
</evidence>
<feature type="transmembrane region" description="Helical" evidence="11">
    <location>
        <begin position="6"/>
        <end position="24"/>
    </location>
</feature>
<evidence type="ECO:0000256" key="9">
    <source>
        <dbReference type="ARBA" id="ARBA00023201"/>
    </source>
</evidence>
<evidence type="ECO:0000313" key="13">
    <source>
        <dbReference type="EMBL" id="MCS5735900.1"/>
    </source>
</evidence>
<keyword evidence="14" id="KW-1185">Reference proteome</keyword>
<evidence type="ECO:0000256" key="3">
    <source>
        <dbReference type="ARBA" id="ARBA00022475"/>
    </source>
</evidence>
<keyword evidence="5 11" id="KW-1133">Transmembrane helix</keyword>
<gene>
    <name evidence="13" type="ORF">N1032_19350</name>
</gene>
<feature type="transmembrane region" description="Helical" evidence="11">
    <location>
        <begin position="232"/>
        <end position="250"/>
    </location>
</feature>
<feature type="transmembrane region" description="Helical" evidence="11">
    <location>
        <begin position="271"/>
        <end position="295"/>
    </location>
</feature>
<feature type="transmembrane region" description="Helical" evidence="11">
    <location>
        <begin position="57"/>
        <end position="77"/>
    </location>
</feature>
<feature type="transmembrane region" description="Helical" evidence="11">
    <location>
        <begin position="178"/>
        <end position="202"/>
    </location>
</feature>
<evidence type="ECO:0000256" key="11">
    <source>
        <dbReference type="SAM" id="Phobius"/>
    </source>
</evidence>
<accession>A0ABT2H7G9</accession>
<dbReference type="InterPro" id="IPR018422">
    <property type="entry name" value="Cation/H_exchanger_CPA1"/>
</dbReference>
<dbReference type="Pfam" id="PF00999">
    <property type="entry name" value="Na_H_Exchanger"/>
    <property type="match status" value="1"/>
</dbReference>
<proteinExistence type="predicted"/>
<keyword evidence="3" id="KW-1003">Cell membrane</keyword>
<dbReference type="EMBL" id="JANLCJ010000009">
    <property type="protein sequence ID" value="MCS5735900.1"/>
    <property type="molecule type" value="Genomic_DNA"/>
</dbReference>
<dbReference type="InterPro" id="IPR006153">
    <property type="entry name" value="Cation/H_exchanger_TM"/>
</dbReference>
<feature type="domain" description="Cation/H+ exchanger transmembrane" evidence="12">
    <location>
        <begin position="15"/>
        <end position="399"/>
    </location>
</feature>
<dbReference type="Gene3D" id="6.10.140.1330">
    <property type="match status" value="1"/>
</dbReference>
<evidence type="ECO:0000256" key="2">
    <source>
        <dbReference type="ARBA" id="ARBA00022448"/>
    </source>
</evidence>
<comment type="subcellular location">
    <subcellularLocation>
        <location evidence="1">Cell membrane</location>
        <topology evidence="1">Multi-pass membrane protein</topology>
    </subcellularLocation>
</comment>
<name>A0ABT2H7G9_9MICO</name>
<dbReference type="PANTHER" id="PTHR10110">
    <property type="entry name" value="SODIUM/HYDROGEN EXCHANGER"/>
    <property type="match status" value="1"/>
</dbReference>
<feature type="transmembrane region" description="Helical" evidence="11">
    <location>
        <begin position="379"/>
        <end position="399"/>
    </location>
</feature>
<keyword evidence="7" id="KW-0406">Ion transport</keyword>
<organism evidence="13 14">
    <name type="scientific">Herbiconiux daphne</name>
    <dbReference type="NCBI Taxonomy" id="2970914"/>
    <lineage>
        <taxon>Bacteria</taxon>
        <taxon>Bacillati</taxon>
        <taxon>Actinomycetota</taxon>
        <taxon>Actinomycetes</taxon>
        <taxon>Micrococcales</taxon>
        <taxon>Microbacteriaceae</taxon>
        <taxon>Herbiconiux</taxon>
    </lineage>
</organism>
<dbReference type="PANTHER" id="PTHR10110:SF86">
    <property type="entry name" value="SODIUM_HYDROGEN EXCHANGER 7"/>
    <property type="match status" value="1"/>
</dbReference>
<feature type="transmembrane region" description="Helical" evidence="11">
    <location>
        <begin position="86"/>
        <end position="106"/>
    </location>
</feature>
<dbReference type="RefSeq" id="WP_259541192.1">
    <property type="nucleotide sequence ID" value="NZ_JANLCJ010000009.1"/>
</dbReference>
<keyword evidence="6" id="KW-0915">Sodium</keyword>
<evidence type="ECO:0000259" key="12">
    <source>
        <dbReference type="Pfam" id="PF00999"/>
    </source>
</evidence>
<evidence type="ECO:0000256" key="1">
    <source>
        <dbReference type="ARBA" id="ARBA00004651"/>
    </source>
</evidence>
<keyword evidence="9" id="KW-0739">Sodium transport</keyword>
<evidence type="ECO:0000256" key="5">
    <source>
        <dbReference type="ARBA" id="ARBA00022989"/>
    </source>
</evidence>
<keyword evidence="8 11" id="KW-0472">Membrane</keyword>
<feature type="transmembrane region" description="Helical" evidence="11">
    <location>
        <begin position="346"/>
        <end position="367"/>
    </location>
</feature>
<keyword evidence="2" id="KW-0813">Transport</keyword>
<protein>
    <submittedName>
        <fullName evidence="13">Sodium:proton antiporter</fullName>
    </submittedName>
</protein>
<keyword evidence="4 11" id="KW-0812">Transmembrane</keyword>
<feature type="transmembrane region" description="Helical" evidence="11">
    <location>
        <begin position="31"/>
        <end position="51"/>
    </location>
</feature>
<evidence type="ECO:0000256" key="10">
    <source>
        <dbReference type="SAM" id="MobiDB-lite"/>
    </source>
</evidence>
<evidence type="ECO:0000313" key="14">
    <source>
        <dbReference type="Proteomes" id="UP001165586"/>
    </source>
</evidence>
<evidence type="ECO:0000256" key="7">
    <source>
        <dbReference type="ARBA" id="ARBA00023065"/>
    </source>
</evidence>
<feature type="transmembrane region" description="Helical" evidence="11">
    <location>
        <begin position="301"/>
        <end position="325"/>
    </location>
</feature>
<feature type="region of interest" description="Disordered" evidence="10">
    <location>
        <begin position="527"/>
        <end position="556"/>
    </location>
</feature>
<feature type="transmembrane region" description="Helical" evidence="11">
    <location>
        <begin position="112"/>
        <end position="133"/>
    </location>
</feature>
<evidence type="ECO:0000256" key="4">
    <source>
        <dbReference type="ARBA" id="ARBA00022692"/>
    </source>
</evidence>
<sequence length="556" mass="59869">MNPGTIVAWVVAFVLLAVVITGFARRVGWSAPVLLVVVGAAISFIPGVPDVRIEPEFVLYGVVPPLLFAAAFGTYVIDVRARRDTIVLLSVGLVVFTAFTVGWVTYLLLPAIGFAAAFAFAAVVAPTDASAVTAIAGRLKLPHRVVTVLEGESLLNDATALVLLNTAIAAIISTTSPALIAADLGLAIVGGVGIGLAIGWLVSSIRSRLRSPVLDTSLALITPYFAFIAADAVHGSGVLAVVISALYLGFRSPMVQSAEARVAEAVNWRTVGFLVENAVFLFIGLNAAGIVRGALHQLNGVWAAVGVCAIVIAALFLSRSVFVFLMVAVFRHGSRYMRAQDLRWKYAAVVSAANVRGVVTLAAIFLLPPETPGRELLQLMAFVVVVVSLLSGILLPRLIRRLRLTPADETEEFAEWEKLMAQAHASGLSRLESEATDADHERVLNQLRSNATLISDSLEHESDAGGESYLLAYRRLRKLMIRAERQYVNDARRRRLFPETVVAAALRAIDIEELAIWAAPVLEDTESSPHLDRTDAAPSGRARWRRRRGDARRDPQ</sequence>
<comment type="caution">
    <text evidence="13">The sequence shown here is derived from an EMBL/GenBank/DDBJ whole genome shotgun (WGS) entry which is preliminary data.</text>
</comment>